<keyword evidence="2" id="KW-1185">Reference proteome</keyword>
<evidence type="ECO:0000313" key="3">
    <source>
        <dbReference type="WBParaSite" id="SVE_1591400.1"/>
    </source>
</evidence>
<dbReference type="AlphaFoldDB" id="A0A0K0FUA2"/>
<reference evidence="2" key="1">
    <citation type="submission" date="2014-07" db="EMBL/GenBank/DDBJ databases">
        <authorList>
            <person name="Martin A.A"/>
            <person name="De Silva N."/>
        </authorList>
    </citation>
    <scope>NUCLEOTIDE SEQUENCE</scope>
</reference>
<dbReference type="Proteomes" id="UP000035680">
    <property type="component" value="Unassembled WGS sequence"/>
</dbReference>
<evidence type="ECO:0000313" key="2">
    <source>
        <dbReference type="Proteomes" id="UP000035680"/>
    </source>
</evidence>
<dbReference type="WBParaSite" id="SVE_1591400.1">
    <property type="protein sequence ID" value="SVE_1591400.1"/>
    <property type="gene ID" value="SVE_1591400"/>
</dbReference>
<evidence type="ECO:0000256" key="1">
    <source>
        <dbReference type="SAM" id="Phobius"/>
    </source>
</evidence>
<keyword evidence="1" id="KW-1133">Transmembrane helix</keyword>
<feature type="transmembrane region" description="Helical" evidence="1">
    <location>
        <begin position="12"/>
        <end position="31"/>
    </location>
</feature>
<accession>A0A0K0FUA2</accession>
<keyword evidence="1" id="KW-0812">Transmembrane</keyword>
<proteinExistence type="predicted"/>
<name>A0A0K0FUA2_STRVS</name>
<organism evidence="2 3">
    <name type="scientific">Strongyloides venezuelensis</name>
    <name type="common">Threadworm</name>
    <dbReference type="NCBI Taxonomy" id="75913"/>
    <lineage>
        <taxon>Eukaryota</taxon>
        <taxon>Metazoa</taxon>
        <taxon>Ecdysozoa</taxon>
        <taxon>Nematoda</taxon>
        <taxon>Chromadorea</taxon>
        <taxon>Rhabditida</taxon>
        <taxon>Tylenchina</taxon>
        <taxon>Panagrolaimomorpha</taxon>
        <taxon>Strongyloidoidea</taxon>
        <taxon>Strongyloididae</taxon>
        <taxon>Strongyloides</taxon>
    </lineage>
</organism>
<sequence length="80" mass="9014">MTSWPKMTGKCGSTTSNISLTLTIVDLLFFFHVSSRQMRLKSTHIQTTHCPPIDYLLFACFVATQFLSTKANRIPVAFTL</sequence>
<protein>
    <submittedName>
        <fullName evidence="3">Secreted protein</fullName>
    </submittedName>
</protein>
<keyword evidence="1" id="KW-0472">Membrane</keyword>
<reference evidence="3" key="2">
    <citation type="submission" date="2015-08" db="UniProtKB">
        <authorList>
            <consortium name="WormBaseParasite"/>
        </authorList>
    </citation>
    <scope>IDENTIFICATION</scope>
</reference>